<keyword evidence="2" id="KW-0472">Membrane</keyword>
<sequence length="89" mass="10203">MGGKDGDRNKNNPWPSPNGPQQEKADVKLWGVFLFGLIGATATTFALSRPQSSWKGASGSSFRSSFQEEAWKRYNRRMREEYEEEMERV</sequence>
<evidence type="ECO:0000256" key="2">
    <source>
        <dbReference type="SAM" id="Phobius"/>
    </source>
</evidence>
<dbReference type="PANTHER" id="PTHR45000">
    <property type="entry name" value="CHAPERONE DNAJ-DOMAIN SUPERFAMILY PROTEIN"/>
    <property type="match status" value="1"/>
</dbReference>
<dbReference type="EMBL" id="KK784876">
    <property type="protein sequence ID" value="KDO81411.1"/>
    <property type="molecule type" value="Genomic_DNA"/>
</dbReference>
<proteinExistence type="predicted"/>
<name>A0A067H1F2_CITSI</name>
<feature type="region of interest" description="Disordered" evidence="1">
    <location>
        <begin position="1"/>
        <end position="23"/>
    </location>
</feature>
<organism evidence="3 4">
    <name type="scientific">Citrus sinensis</name>
    <name type="common">Sweet orange</name>
    <name type="synonym">Citrus aurantium var. sinensis</name>
    <dbReference type="NCBI Taxonomy" id="2711"/>
    <lineage>
        <taxon>Eukaryota</taxon>
        <taxon>Viridiplantae</taxon>
        <taxon>Streptophyta</taxon>
        <taxon>Embryophyta</taxon>
        <taxon>Tracheophyta</taxon>
        <taxon>Spermatophyta</taxon>
        <taxon>Magnoliopsida</taxon>
        <taxon>eudicotyledons</taxon>
        <taxon>Gunneridae</taxon>
        <taxon>Pentapetalae</taxon>
        <taxon>rosids</taxon>
        <taxon>malvids</taxon>
        <taxon>Sapindales</taxon>
        <taxon>Rutaceae</taxon>
        <taxon>Aurantioideae</taxon>
        <taxon>Citrus</taxon>
    </lineage>
</organism>
<feature type="compositionally biased region" description="Basic and acidic residues" evidence="1">
    <location>
        <begin position="1"/>
        <end position="10"/>
    </location>
</feature>
<keyword evidence="2" id="KW-1133">Transmembrane helix</keyword>
<dbReference type="AlphaFoldDB" id="A0A067H1F2"/>
<keyword evidence="2" id="KW-0812">Transmembrane</keyword>
<dbReference type="Proteomes" id="UP000027120">
    <property type="component" value="Unassembled WGS sequence"/>
</dbReference>
<protein>
    <recommendedName>
        <fullName evidence="5">Transmembrane protein</fullName>
    </recommendedName>
</protein>
<evidence type="ECO:0000313" key="4">
    <source>
        <dbReference type="Proteomes" id="UP000027120"/>
    </source>
</evidence>
<accession>A0A067H1F2</accession>
<evidence type="ECO:0000313" key="3">
    <source>
        <dbReference type="EMBL" id="KDO81411.1"/>
    </source>
</evidence>
<evidence type="ECO:0008006" key="5">
    <source>
        <dbReference type="Google" id="ProtNLM"/>
    </source>
</evidence>
<reference evidence="3 4" key="1">
    <citation type="submission" date="2014-04" db="EMBL/GenBank/DDBJ databases">
        <authorList>
            <consortium name="International Citrus Genome Consortium"/>
            <person name="Gmitter F."/>
            <person name="Chen C."/>
            <person name="Farmerie W."/>
            <person name="Harkins T."/>
            <person name="Desany B."/>
            <person name="Mohiuddin M."/>
            <person name="Kodira C."/>
            <person name="Borodovsky M."/>
            <person name="Lomsadze A."/>
            <person name="Burns P."/>
            <person name="Jenkins J."/>
            <person name="Prochnik S."/>
            <person name="Shu S."/>
            <person name="Chapman J."/>
            <person name="Pitluck S."/>
            <person name="Schmutz J."/>
            <person name="Rokhsar D."/>
        </authorList>
    </citation>
    <scope>NUCLEOTIDE SEQUENCE</scope>
</reference>
<gene>
    <name evidence="3" type="ORF">CISIN_1g0251782mg</name>
</gene>
<feature type="non-terminal residue" evidence="3">
    <location>
        <position position="89"/>
    </location>
</feature>
<keyword evidence="4" id="KW-1185">Reference proteome</keyword>
<feature type="transmembrane region" description="Helical" evidence="2">
    <location>
        <begin position="29"/>
        <end position="47"/>
    </location>
</feature>
<evidence type="ECO:0000256" key="1">
    <source>
        <dbReference type="SAM" id="MobiDB-lite"/>
    </source>
</evidence>
<dbReference type="PANTHER" id="PTHR45000:SF5">
    <property type="entry name" value="CHAPERONE DNAJ-DOMAIN SUPERFAMILY PROTEIN"/>
    <property type="match status" value="1"/>
</dbReference>